<keyword evidence="10" id="KW-1185">Reference proteome</keyword>
<name>A0AAN6PZ59_9PEZI</name>
<dbReference type="SUPFAM" id="SSF53474">
    <property type="entry name" value="alpha/beta-Hydrolases"/>
    <property type="match status" value="1"/>
</dbReference>
<comment type="caution">
    <text evidence="9">The sequence shown here is derived from an EMBL/GenBank/DDBJ whole genome shotgun (WGS) entry which is preliminary data.</text>
</comment>
<dbReference type="AlphaFoldDB" id="A0AAN6PZ59"/>
<protein>
    <recommendedName>
        <fullName evidence="8">DUF676 domain-containing protein</fullName>
    </recommendedName>
</protein>
<evidence type="ECO:0000313" key="10">
    <source>
        <dbReference type="Proteomes" id="UP001305647"/>
    </source>
</evidence>
<dbReference type="PANTHER" id="PTHR48182">
    <property type="entry name" value="PROTEIN SERAC1"/>
    <property type="match status" value="1"/>
</dbReference>
<accession>A0AAN6PZ59</accession>
<dbReference type="PANTHER" id="PTHR48182:SF2">
    <property type="entry name" value="PROTEIN SERAC1"/>
    <property type="match status" value="1"/>
</dbReference>
<dbReference type="GO" id="GO:0005783">
    <property type="term" value="C:endoplasmic reticulum"/>
    <property type="evidence" value="ECO:0007669"/>
    <property type="project" value="UniProtKB-SubCell"/>
</dbReference>
<keyword evidence="5" id="KW-0256">Endoplasmic reticulum</keyword>
<dbReference type="GO" id="GO:0005739">
    <property type="term" value="C:mitochondrion"/>
    <property type="evidence" value="ECO:0007669"/>
    <property type="project" value="UniProtKB-SubCell"/>
</dbReference>
<dbReference type="EMBL" id="MU863662">
    <property type="protein sequence ID" value="KAK4098107.1"/>
    <property type="molecule type" value="Genomic_DNA"/>
</dbReference>
<dbReference type="Gene3D" id="3.40.50.1820">
    <property type="entry name" value="alpha/beta hydrolase"/>
    <property type="match status" value="1"/>
</dbReference>
<evidence type="ECO:0000256" key="4">
    <source>
        <dbReference type="ARBA" id="ARBA00007920"/>
    </source>
</evidence>
<dbReference type="InterPro" id="IPR007751">
    <property type="entry name" value="DUF676_lipase-like"/>
</dbReference>
<comment type="similarity">
    <text evidence="4">Belongs to the putative lipase ROG1 family.</text>
</comment>
<evidence type="ECO:0000256" key="2">
    <source>
        <dbReference type="ARBA" id="ARBA00004240"/>
    </source>
</evidence>
<gene>
    <name evidence="9" type="ORF">N658DRAFT_499694</name>
</gene>
<evidence type="ECO:0000256" key="6">
    <source>
        <dbReference type="ARBA" id="ARBA00023128"/>
    </source>
</evidence>
<dbReference type="InterPro" id="IPR029058">
    <property type="entry name" value="AB_hydrolase_fold"/>
</dbReference>
<evidence type="ECO:0000259" key="8">
    <source>
        <dbReference type="Pfam" id="PF05057"/>
    </source>
</evidence>
<keyword evidence="7" id="KW-0472">Membrane</keyword>
<evidence type="ECO:0000256" key="7">
    <source>
        <dbReference type="ARBA" id="ARBA00023136"/>
    </source>
</evidence>
<evidence type="ECO:0000313" key="9">
    <source>
        <dbReference type="EMBL" id="KAK4098107.1"/>
    </source>
</evidence>
<sequence length="209" mass="23578">MLPAVVPDSRILLYNYDSRWHAKAPKVRLSLCGEELIRSVRDFRQGATASRPIVFVGYSLGGNVIQHALLYANSDDDFRHVVMLTAGVVFLGSPLRGSEFQSLAKIMAWFSRFAGSYDGIVRDLLYDDENLIDTLHHFYRIRNTLSIPTSCFFELYDTDYSKKILGIGLPSKRRVVDEASACIPGLERISLATNHSEMNKYSSADDRSF</sequence>
<evidence type="ECO:0000256" key="5">
    <source>
        <dbReference type="ARBA" id="ARBA00022824"/>
    </source>
</evidence>
<dbReference type="Pfam" id="PF05057">
    <property type="entry name" value="DUF676"/>
    <property type="match status" value="1"/>
</dbReference>
<reference evidence="9" key="1">
    <citation type="journal article" date="2023" name="Mol. Phylogenet. Evol.">
        <title>Genome-scale phylogeny and comparative genomics of the fungal order Sordariales.</title>
        <authorList>
            <person name="Hensen N."/>
            <person name="Bonometti L."/>
            <person name="Westerberg I."/>
            <person name="Brannstrom I.O."/>
            <person name="Guillou S."/>
            <person name="Cros-Aarteil S."/>
            <person name="Calhoun S."/>
            <person name="Haridas S."/>
            <person name="Kuo A."/>
            <person name="Mondo S."/>
            <person name="Pangilinan J."/>
            <person name="Riley R."/>
            <person name="LaButti K."/>
            <person name="Andreopoulos B."/>
            <person name="Lipzen A."/>
            <person name="Chen C."/>
            <person name="Yan M."/>
            <person name="Daum C."/>
            <person name="Ng V."/>
            <person name="Clum A."/>
            <person name="Steindorff A."/>
            <person name="Ohm R.A."/>
            <person name="Martin F."/>
            <person name="Silar P."/>
            <person name="Natvig D.O."/>
            <person name="Lalanne C."/>
            <person name="Gautier V."/>
            <person name="Ament-Velasquez S.L."/>
            <person name="Kruys A."/>
            <person name="Hutchinson M.I."/>
            <person name="Powell A.J."/>
            <person name="Barry K."/>
            <person name="Miller A.N."/>
            <person name="Grigoriev I.V."/>
            <person name="Debuchy R."/>
            <person name="Gladieux P."/>
            <person name="Hiltunen Thoren M."/>
            <person name="Johannesson H."/>
        </authorList>
    </citation>
    <scope>NUCLEOTIDE SEQUENCE</scope>
    <source>
        <strain evidence="9">CBS 757.83</strain>
    </source>
</reference>
<feature type="domain" description="DUF676" evidence="8">
    <location>
        <begin position="31"/>
        <end position="104"/>
    </location>
</feature>
<dbReference type="Proteomes" id="UP001305647">
    <property type="component" value="Unassembled WGS sequence"/>
</dbReference>
<evidence type="ECO:0000256" key="3">
    <source>
        <dbReference type="ARBA" id="ARBA00004370"/>
    </source>
</evidence>
<comment type="subcellular location">
    <subcellularLocation>
        <location evidence="2">Endoplasmic reticulum</location>
    </subcellularLocation>
    <subcellularLocation>
        <location evidence="3">Membrane</location>
    </subcellularLocation>
    <subcellularLocation>
        <location evidence="1">Mitochondrion</location>
    </subcellularLocation>
</comment>
<proteinExistence type="inferred from homology"/>
<dbReference type="InterPro" id="IPR052374">
    <property type="entry name" value="SERAC1"/>
</dbReference>
<evidence type="ECO:0000256" key="1">
    <source>
        <dbReference type="ARBA" id="ARBA00004173"/>
    </source>
</evidence>
<keyword evidence="6" id="KW-0496">Mitochondrion</keyword>
<dbReference type="GO" id="GO:0016020">
    <property type="term" value="C:membrane"/>
    <property type="evidence" value="ECO:0007669"/>
    <property type="project" value="UniProtKB-SubCell"/>
</dbReference>
<organism evidence="9 10">
    <name type="scientific">Parathielavia hyrcaniae</name>
    <dbReference type="NCBI Taxonomy" id="113614"/>
    <lineage>
        <taxon>Eukaryota</taxon>
        <taxon>Fungi</taxon>
        <taxon>Dikarya</taxon>
        <taxon>Ascomycota</taxon>
        <taxon>Pezizomycotina</taxon>
        <taxon>Sordariomycetes</taxon>
        <taxon>Sordariomycetidae</taxon>
        <taxon>Sordariales</taxon>
        <taxon>Chaetomiaceae</taxon>
        <taxon>Parathielavia</taxon>
    </lineage>
</organism>
<reference evidence="9" key="2">
    <citation type="submission" date="2023-05" db="EMBL/GenBank/DDBJ databases">
        <authorList>
            <consortium name="Lawrence Berkeley National Laboratory"/>
            <person name="Steindorff A."/>
            <person name="Hensen N."/>
            <person name="Bonometti L."/>
            <person name="Westerberg I."/>
            <person name="Brannstrom I.O."/>
            <person name="Guillou S."/>
            <person name="Cros-Aarteil S."/>
            <person name="Calhoun S."/>
            <person name="Haridas S."/>
            <person name="Kuo A."/>
            <person name="Mondo S."/>
            <person name="Pangilinan J."/>
            <person name="Riley R."/>
            <person name="Labutti K."/>
            <person name="Andreopoulos B."/>
            <person name="Lipzen A."/>
            <person name="Chen C."/>
            <person name="Yanf M."/>
            <person name="Daum C."/>
            <person name="Ng V."/>
            <person name="Clum A."/>
            <person name="Ohm R."/>
            <person name="Martin F."/>
            <person name="Silar P."/>
            <person name="Natvig D."/>
            <person name="Lalanne C."/>
            <person name="Gautier V."/>
            <person name="Ament-Velasquez S.L."/>
            <person name="Kruys A."/>
            <person name="Hutchinson M.I."/>
            <person name="Powell A.J."/>
            <person name="Barry K."/>
            <person name="Miller A.N."/>
            <person name="Grigoriev I.V."/>
            <person name="Debuchy R."/>
            <person name="Gladieux P."/>
            <person name="Thoren M.H."/>
            <person name="Johannesson H."/>
        </authorList>
    </citation>
    <scope>NUCLEOTIDE SEQUENCE</scope>
    <source>
        <strain evidence="9">CBS 757.83</strain>
    </source>
</reference>